<protein>
    <submittedName>
        <fullName evidence="1">Uncharacterized protein</fullName>
    </submittedName>
</protein>
<reference evidence="1" key="1">
    <citation type="submission" date="2020-04" db="EMBL/GenBank/DDBJ databases">
        <authorList>
            <person name="Alioto T."/>
            <person name="Alioto T."/>
            <person name="Gomez Garrido J."/>
        </authorList>
    </citation>
    <scope>NUCLEOTIDE SEQUENCE</scope>
    <source>
        <strain evidence="1">A484AB</strain>
    </source>
</reference>
<keyword evidence="2" id="KW-1185">Reference proteome</keyword>
<gene>
    <name evidence="1" type="ORF">PACLA_8A070855</name>
</gene>
<comment type="caution">
    <text evidence="1">The sequence shown here is derived from an EMBL/GenBank/DDBJ whole genome shotgun (WGS) entry which is preliminary data.</text>
</comment>
<dbReference type="EMBL" id="CACRXK020006572">
    <property type="protein sequence ID" value="CAB4009786.1"/>
    <property type="molecule type" value="Genomic_DNA"/>
</dbReference>
<evidence type="ECO:0000313" key="2">
    <source>
        <dbReference type="Proteomes" id="UP001152795"/>
    </source>
</evidence>
<proteinExistence type="predicted"/>
<dbReference type="OrthoDB" id="2359729at2759"/>
<dbReference type="AlphaFoldDB" id="A0A6S7HWF9"/>
<name>A0A6S7HWF9_PARCT</name>
<feature type="non-terminal residue" evidence="1">
    <location>
        <position position="204"/>
    </location>
</feature>
<dbReference type="InterPro" id="IPR024687">
    <property type="entry name" value="MMS19_C"/>
</dbReference>
<organism evidence="1 2">
    <name type="scientific">Paramuricea clavata</name>
    <name type="common">Red gorgonian</name>
    <name type="synonym">Violescent sea-whip</name>
    <dbReference type="NCBI Taxonomy" id="317549"/>
    <lineage>
        <taxon>Eukaryota</taxon>
        <taxon>Metazoa</taxon>
        <taxon>Cnidaria</taxon>
        <taxon>Anthozoa</taxon>
        <taxon>Octocorallia</taxon>
        <taxon>Malacalcyonacea</taxon>
        <taxon>Plexauridae</taxon>
        <taxon>Paramuricea</taxon>
    </lineage>
</organism>
<accession>A0A6S7HWF9</accession>
<dbReference type="Pfam" id="PF12460">
    <property type="entry name" value="MMS19_C"/>
    <property type="match status" value="1"/>
</dbReference>
<dbReference type="Proteomes" id="UP001152795">
    <property type="component" value="Unassembled WGS sequence"/>
</dbReference>
<sequence length="204" mass="23328">VVISRLQELCSSLLTLGTECCHKRTNIEASKCLAGLINRIKDDNKVEEEIRKCLQKLDPLLEAGRSEDEKWRATIVLIWITKALLIRAHSFGVQLLEKKKISRKLHGKVESALEDLSYTCGSVFSDLEDEEMRGVFYSVFVKASLDCSQPTEKPWYAAGFEDICFFCGVEDDLNTNPESYPLCEECKKPRKPEKRSSRKKFKKT</sequence>
<evidence type="ECO:0000313" key="1">
    <source>
        <dbReference type="EMBL" id="CAB4009786.1"/>
    </source>
</evidence>